<evidence type="ECO:0000256" key="1">
    <source>
        <dbReference type="SAM" id="MobiDB-lite"/>
    </source>
</evidence>
<evidence type="ECO:0000313" key="3">
    <source>
        <dbReference type="Proteomes" id="UP001189429"/>
    </source>
</evidence>
<feature type="region of interest" description="Disordered" evidence="1">
    <location>
        <begin position="333"/>
        <end position="362"/>
    </location>
</feature>
<name>A0ABN9TUY8_9DINO</name>
<evidence type="ECO:0000313" key="2">
    <source>
        <dbReference type="EMBL" id="CAK0850073.1"/>
    </source>
</evidence>
<sequence>MSLANAPAGCVAAAAQARLLRVHALLAELLADAGELLVVLPPGCGAAAPRAEQQAAGEGCGRAREAGAACAEQWRGAACAAGALVLAAAVPGPAPVASRIIDASWMGSEQVVGVLLCSVSVPKAVQVGCLVLFVGGVAAALGGELRGRPRLADGAPGASDAEHAALRRVVEESKMQARAGMRAHLQEFLGGHPQARYEEWIADFHPDNVVPPGRDSRGLPSIDRRHYHERSDHRMIWNEHVGDQRRHVSQFSLWLAEEAERAAARAELGWAWPADDEPAPEAEMEALDDVDSTKQLILAGGLPVSVFNQWAQLERMRLVLDAGARRLCIRGSEDRAHQDDGESEESWDVGKMRSRTKGNPALGPDVSAVARLCAGLPVSLQR</sequence>
<dbReference type="Proteomes" id="UP001189429">
    <property type="component" value="Unassembled WGS sequence"/>
</dbReference>
<keyword evidence="3" id="KW-1185">Reference proteome</keyword>
<dbReference type="EMBL" id="CAUYUJ010015118">
    <property type="protein sequence ID" value="CAK0850073.1"/>
    <property type="molecule type" value="Genomic_DNA"/>
</dbReference>
<organism evidence="2 3">
    <name type="scientific">Prorocentrum cordatum</name>
    <dbReference type="NCBI Taxonomy" id="2364126"/>
    <lineage>
        <taxon>Eukaryota</taxon>
        <taxon>Sar</taxon>
        <taxon>Alveolata</taxon>
        <taxon>Dinophyceae</taxon>
        <taxon>Prorocentrales</taxon>
        <taxon>Prorocentraceae</taxon>
        <taxon>Prorocentrum</taxon>
    </lineage>
</organism>
<accession>A0ABN9TUY8</accession>
<protein>
    <submittedName>
        <fullName evidence="2">Uncharacterized protein</fullName>
    </submittedName>
</protein>
<comment type="caution">
    <text evidence="2">The sequence shown here is derived from an EMBL/GenBank/DDBJ whole genome shotgun (WGS) entry which is preliminary data.</text>
</comment>
<gene>
    <name evidence="2" type="ORF">PCOR1329_LOCUS42607</name>
</gene>
<proteinExistence type="predicted"/>
<reference evidence="2" key="1">
    <citation type="submission" date="2023-10" db="EMBL/GenBank/DDBJ databases">
        <authorList>
            <person name="Chen Y."/>
            <person name="Shah S."/>
            <person name="Dougan E. K."/>
            <person name="Thang M."/>
            <person name="Chan C."/>
        </authorList>
    </citation>
    <scope>NUCLEOTIDE SEQUENCE [LARGE SCALE GENOMIC DNA]</scope>
</reference>